<comment type="caution">
    <text evidence="1">The sequence shown here is derived from an EMBL/GenBank/DDBJ whole genome shotgun (WGS) entry which is preliminary data.</text>
</comment>
<keyword evidence="2" id="KW-1185">Reference proteome</keyword>
<dbReference type="EMBL" id="CM047585">
    <property type="protein sequence ID" value="KAI9910917.1"/>
    <property type="molecule type" value="Genomic_DNA"/>
</dbReference>
<reference evidence="1 2" key="1">
    <citation type="journal article" date="2022" name="bioRxiv">
        <title>The genome of the oomycete Peronosclerospora sorghi, a cosmopolitan pathogen of maize and sorghum, is inflated with dispersed pseudogenes.</title>
        <authorList>
            <person name="Fletcher K."/>
            <person name="Martin F."/>
            <person name="Isakeit T."/>
            <person name="Cavanaugh K."/>
            <person name="Magill C."/>
            <person name="Michelmore R."/>
        </authorList>
    </citation>
    <scope>NUCLEOTIDE SEQUENCE [LARGE SCALE GENOMIC DNA]</scope>
    <source>
        <strain evidence="1">P6</strain>
    </source>
</reference>
<protein>
    <submittedName>
        <fullName evidence="1">Uncharacterized protein</fullName>
    </submittedName>
</protein>
<gene>
    <name evidence="1" type="ORF">PsorP6_010734</name>
</gene>
<evidence type="ECO:0000313" key="1">
    <source>
        <dbReference type="EMBL" id="KAI9910917.1"/>
    </source>
</evidence>
<dbReference type="Proteomes" id="UP001163321">
    <property type="component" value="Chromosome 6"/>
</dbReference>
<evidence type="ECO:0000313" key="2">
    <source>
        <dbReference type="Proteomes" id="UP001163321"/>
    </source>
</evidence>
<accession>A0ACC0VXG9</accession>
<sequence>MENRATSTGQNILDDLLLSAQENHEWEHVESITKSIVPSSSSYSPKKDQHHPPSSRKHARALHVIDTNLPKLPSTLPNDTLPKQPVLVRTIQAQVKKTQNSPRQAPQSTKSFKEAKNIDQKVLFCRKRSATATMDEARTQADSTSPSRYQESENLAWMDMMLALLEMRYGDKYTLPVCLRGLEDTNLFQLPQRKKIKTGVVPTQSLFKSDATKIHQSDAIHGTSNNFISFRQSQQLPTLRRHKQEQAKESQRQRVLLQYAQQIQVSGGSSSTSCGCKTGCIKMYCVCFSSRGFCHGGCACEECKNNHENQTERVEAIQNYLANDPRAFSFASLPHDSNVDFLHLLPQKSSAVVRRGCSCKKSKCLKNYCECFQNDIACTLYCRCIDCSNHCDPLHLKEQPCVSTHEKRPESGSSVPASMLRLKSFHPVQITVTKQPRQNHVGKTLRLKL</sequence>
<organism evidence="1 2">
    <name type="scientific">Peronosclerospora sorghi</name>
    <dbReference type="NCBI Taxonomy" id="230839"/>
    <lineage>
        <taxon>Eukaryota</taxon>
        <taxon>Sar</taxon>
        <taxon>Stramenopiles</taxon>
        <taxon>Oomycota</taxon>
        <taxon>Peronosporomycetes</taxon>
        <taxon>Peronosporales</taxon>
        <taxon>Peronosporaceae</taxon>
        <taxon>Peronosclerospora</taxon>
    </lineage>
</organism>
<name>A0ACC0VXG9_9STRA</name>
<proteinExistence type="predicted"/>